<dbReference type="EMBL" id="UINC01096613">
    <property type="protein sequence ID" value="SVC53642.1"/>
    <property type="molecule type" value="Genomic_DNA"/>
</dbReference>
<proteinExistence type="predicted"/>
<name>A0A382N1K9_9ZZZZ</name>
<reference evidence="1" key="1">
    <citation type="submission" date="2018-05" db="EMBL/GenBank/DDBJ databases">
        <authorList>
            <person name="Lanie J.A."/>
            <person name="Ng W.-L."/>
            <person name="Kazmierczak K.M."/>
            <person name="Andrzejewski T.M."/>
            <person name="Davidsen T.M."/>
            <person name="Wayne K.J."/>
            <person name="Tettelin H."/>
            <person name="Glass J.I."/>
            <person name="Rusch D."/>
            <person name="Podicherti R."/>
            <person name="Tsui H.-C.T."/>
            <person name="Winkler M.E."/>
        </authorList>
    </citation>
    <scope>NUCLEOTIDE SEQUENCE</scope>
</reference>
<protein>
    <recommendedName>
        <fullName evidence="2">ABM domain-containing protein</fullName>
    </recommendedName>
</protein>
<accession>A0A382N1K9</accession>
<dbReference type="AlphaFoldDB" id="A0A382N1K9"/>
<organism evidence="1">
    <name type="scientific">marine metagenome</name>
    <dbReference type="NCBI Taxonomy" id="408172"/>
    <lineage>
        <taxon>unclassified sequences</taxon>
        <taxon>metagenomes</taxon>
        <taxon>ecological metagenomes</taxon>
    </lineage>
</organism>
<evidence type="ECO:0008006" key="2">
    <source>
        <dbReference type="Google" id="ProtNLM"/>
    </source>
</evidence>
<evidence type="ECO:0000313" key="1">
    <source>
        <dbReference type="EMBL" id="SVC53642.1"/>
    </source>
</evidence>
<gene>
    <name evidence="1" type="ORF">METZ01_LOCUS306496</name>
</gene>
<sequence>MHYRITRLKHSEENQSSVIAYLESVTDEIESIGGLLSITLISVSKTETLGLSHYESEEKMVNANPVQQKVLAGAAELLSGAPEVENGDVSWDWYR</sequence>